<sequence length="166" mass="18834">MSDKWIPERMDVDGAHVRTLYQHGQQVFIPSLEGWKAILDDGHLGGIRMTSPDNARAFVEKYFRYEAIRLGLVLLRGRWWSFPLLCVEGHLYRVHFEDVICEHCHQRCGLSATPDTVCYAGTGLSVAEVYAEFERLGVKQCPHCSGLLRRRQTAWFAPPVVDGASS</sequence>
<gene>
    <name evidence="1" type="ORF">QE424_003652</name>
</gene>
<dbReference type="EMBL" id="JAUTAS010000001">
    <property type="protein sequence ID" value="MDQ1110493.1"/>
    <property type="molecule type" value="Genomic_DNA"/>
</dbReference>
<dbReference type="RefSeq" id="WP_307107783.1">
    <property type="nucleotide sequence ID" value="NZ_JAUTAS010000001.1"/>
</dbReference>
<protein>
    <submittedName>
        <fullName evidence="1">Uncharacterized protein</fullName>
    </submittedName>
</protein>
<reference evidence="1" key="1">
    <citation type="submission" date="2023-07" db="EMBL/GenBank/DDBJ databases">
        <title>Functional and genomic diversity of the sorghum phyllosphere microbiome.</title>
        <authorList>
            <person name="Shade A."/>
        </authorList>
    </citation>
    <scope>NUCLEOTIDE SEQUENCE</scope>
    <source>
        <strain evidence="1">SORGH_AS_0457</strain>
    </source>
</reference>
<accession>A0AAP5EGG8</accession>
<dbReference type="AlphaFoldDB" id="A0AAP5EGG8"/>
<dbReference type="Proteomes" id="UP001226084">
    <property type="component" value="Unassembled WGS sequence"/>
</dbReference>
<evidence type="ECO:0000313" key="1">
    <source>
        <dbReference type="EMBL" id="MDQ1110493.1"/>
    </source>
</evidence>
<evidence type="ECO:0000313" key="2">
    <source>
        <dbReference type="Proteomes" id="UP001226084"/>
    </source>
</evidence>
<comment type="caution">
    <text evidence="1">The sequence shown here is derived from an EMBL/GenBank/DDBJ whole genome shotgun (WGS) entry which is preliminary data.</text>
</comment>
<proteinExistence type="predicted"/>
<organism evidence="1 2">
    <name type="scientific">Stenotrophomonas rhizophila</name>
    <dbReference type="NCBI Taxonomy" id="216778"/>
    <lineage>
        <taxon>Bacteria</taxon>
        <taxon>Pseudomonadati</taxon>
        <taxon>Pseudomonadota</taxon>
        <taxon>Gammaproteobacteria</taxon>
        <taxon>Lysobacterales</taxon>
        <taxon>Lysobacteraceae</taxon>
        <taxon>Stenotrophomonas</taxon>
    </lineage>
</organism>
<name>A0AAP5EGG8_9GAMM</name>